<feature type="region of interest" description="Disordered" evidence="10">
    <location>
        <begin position="1154"/>
        <end position="1217"/>
    </location>
</feature>
<feature type="region of interest" description="Disordered" evidence="10">
    <location>
        <begin position="1271"/>
        <end position="1379"/>
    </location>
</feature>
<evidence type="ECO:0000256" key="1">
    <source>
        <dbReference type="ARBA" id="ARBA00004123"/>
    </source>
</evidence>
<keyword evidence="11" id="KW-0732">Signal</keyword>
<dbReference type="InterPro" id="IPR036056">
    <property type="entry name" value="Fibrinogen-like_C"/>
</dbReference>
<evidence type="ECO:0000259" key="13">
    <source>
        <dbReference type="PROSITE" id="PS51406"/>
    </source>
</evidence>
<dbReference type="VEuPathDB" id="VectorBase:ACON2_031661"/>
<evidence type="ECO:0008006" key="15">
    <source>
        <dbReference type="Google" id="ProtNLM"/>
    </source>
</evidence>
<evidence type="ECO:0000256" key="6">
    <source>
        <dbReference type="ARBA" id="ARBA00023242"/>
    </source>
</evidence>
<dbReference type="GO" id="GO:0003677">
    <property type="term" value="F:DNA binding"/>
    <property type="evidence" value="ECO:0007669"/>
    <property type="project" value="UniProtKB-UniRule"/>
</dbReference>
<dbReference type="GO" id="GO:0005634">
    <property type="term" value="C:nucleus"/>
    <property type="evidence" value="ECO:0007669"/>
    <property type="project" value="UniProtKB-SubCell"/>
</dbReference>
<dbReference type="GO" id="GO:0005615">
    <property type="term" value="C:extracellular space"/>
    <property type="evidence" value="ECO:0007669"/>
    <property type="project" value="TreeGrafter"/>
</dbReference>
<feature type="domain" description="Fibrinogen C-terminal" evidence="13">
    <location>
        <begin position="117"/>
        <end position="271"/>
    </location>
</feature>
<dbReference type="GO" id="GO:0000981">
    <property type="term" value="F:DNA-binding transcription factor activity, RNA polymerase II-specific"/>
    <property type="evidence" value="ECO:0007669"/>
    <property type="project" value="InterPro"/>
</dbReference>
<dbReference type="InterPro" id="IPR017970">
    <property type="entry name" value="Homeobox_CS"/>
</dbReference>
<dbReference type="Gene3D" id="1.10.10.60">
    <property type="entry name" value="Homeodomain-like"/>
    <property type="match status" value="1"/>
</dbReference>
<dbReference type="VEuPathDB" id="VectorBase:ACON2_042971"/>
<dbReference type="Gene3D" id="3.90.215.10">
    <property type="entry name" value="Gamma Fibrinogen, chain A, domain 1"/>
    <property type="match status" value="4"/>
</dbReference>
<name>A0A8W7PVV8_ANOCL</name>
<dbReference type="SMART" id="SM00186">
    <property type="entry name" value="FBG"/>
    <property type="match status" value="3"/>
</dbReference>
<organism evidence="14">
    <name type="scientific">Anopheles coluzzii</name>
    <name type="common">African malaria mosquito</name>
    <dbReference type="NCBI Taxonomy" id="1518534"/>
    <lineage>
        <taxon>Eukaryota</taxon>
        <taxon>Metazoa</taxon>
        <taxon>Ecdysozoa</taxon>
        <taxon>Arthropoda</taxon>
        <taxon>Hexapoda</taxon>
        <taxon>Insecta</taxon>
        <taxon>Pterygota</taxon>
        <taxon>Neoptera</taxon>
        <taxon>Endopterygota</taxon>
        <taxon>Diptera</taxon>
        <taxon>Nematocera</taxon>
        <taxon>Culicoidea</taxon>
        <taxon>Culicidae</taxon>
        <taxon>Anophelinae</taxon>
        <taxon>Anopheles</taxon>
    </lineage>
</organism>
<dbReference type="VEuPathDB" id="VectorBase:ACON2_037546"/>
<comment type="subcellular location">
    <subcellularLocation>
        <location evidence="1 7 8">Nucleus</location>
    </subcellularLocation>
</comment>
<dbReference type="PROSITE" id="PS50071">
    <property type="entry name" value="HOMEOBOX_2"/>
    <property type="match status" value="1"/>
</dbReference>
<keyword evidence="4 7" id="KW-0238">DNA-binding</keyword>
<evidence type="ECO:0000256" key="10">
    <source>
        <dbReference type="SAM" id="MobiDB-lite"/>
    </source>
</evidence>
<dbReference type="Proteomes" id="UP000075882">
    <property type="component" value="Unassembled WGS sequence"/>
</dbReference>
<dbReference type="FunFam" id="1.10.10.60:FF:000101">
    <property type="entry name" value="NK2 homeobox 8"/>
    <property type="match status" value="1"/>
</dbReference>
<feature type="domain" description="Fibrinogen C-terminal" evidence="13">
    <location>
        <begin position="467"/>
        <end position="629"/>
    </location>
</feature>
<dbReference type="PANTHER" id="PTHR19143">
    <property type="entry name" value="FIBRINOGEN/TENASCIN/ANGIOPOEITIN"/>
    <property type="match status" value="1"/>
</dbReference>
<keyword evidence="6 7" id="KW-0539">Nucleus</keyword>
<feature type="compositionally biased region" description="Polar residues" evidence="10">
    <location>
        <begin position="952"/>
        <end position="977"/>
    </location>
</feature>
<comment type="similarity">
    <text evidence="2">Belongs to the NK-2 homeobox family.</text>
</comment>
<evidence type="ECO:0000256" key="11">
    <source>
        <dbReference type="SAM" id="SignalP"/>
    </source>
</evidence>
<dbReference type="PROSITE" id="PS00027">
    <property type="entry name" value="HOMEOBOX_1"/>
    <property type="match status" value="1"/>
</dbReference>
<dbReference type="PROSITE" id="PS51406">
    <property type="entry name" value="FIBRINOGEN_C_2"/>
    <property type="match status" value="4"/>
</dbReference>
<proteinExistence type="inferred from homology"/>
<evidence type="ECO:0000259" key="12">
    <source>
        <dbReference type="PROSITE" id="PS50071"/>
    </source>
</evidence>
<dbReference type="Pfam" id="PF00147">
    <property type="entry name" value="Fibrinogen_C"/>
    <property type="match status" value="4"/>
</dbReference>
<feature type="compositionally biased region" description="Polar residues" evidence="10">
    <location>
        <begin position="1106"/>
        <end position="1126"/>
    </location>
</feature>
<feature type="domain" description="Fibrinogen C-terminal" evidence="13">
    <location>
        <begin position="272"/>
        <end position="372"/>
    </location>
</feature>
<sequence>MYRLKVLLYFVLISLPAAKVQCINGTASSLTGFGFQELAAKLEYLQDKLLQTEQKLSKAINQQDRTIERQLAALQAQSHKTLSLQTAWAQKTKLWKDIQALSSKEDIERFKLSSGLNLASISSRSCKAAGQEQSGKFLIQPTEHDEPFLGYCVQQYSFGGSWLIIQHRNNRRLEAFDRNWSEYRNGFGSVEEDVWLGLEKLHAITTARKHELLVELKDIAGKSVYARYDDFEIGSEAEQYSLKKLGNYTGTADDLMSSHHRNNRRLEAFDRNWSEYRNGFGSVEEDVWLGLEKLHRITTARKHELLVELKDIAGNTAYARYDEFEIGSEVEQYSLKKLGNYTGTADDLMSSHVGKKFTTKDRKNGATRDVQCINGTASSLTGFGFEVLAAKLEYLQDKLLQTEQNLSKAINQQDRTIERQLAALQAQSHKTLSLQTAWAQQGKLWKDIQALSSQEDIERFKLSSGLDLASISSRSCKAAGQEQSGKFLIQPTARDQPFLGYCVQQTNFGGGWLVIQHRDKGILNFDRNWSEYRDGFGSINGEFWLGLEKLHQITSARKHELLVELKYAIGNSVYARYSSFEIGTEVEQYSLKKLGLYTGTADDLMSSHVGKKFTTKDRNNGATRDVQCSKRTALSLTGFGIEELAAKLEYLQDKLLQTEQKLSKAINQQDRTIERQLAALQAQSHRTLSLQTAWAQQGKLWNDIQALSSKEDIERFKLGTGLDLASISSRSCKAAGQEQSGKFLIQPTEHDEPFLGYCVQQSNFGGGWLVIQHRDNRRMNFNRNWSEYRNGFGSVEEDVWLGLENIHRTTRARKHELLVELKDATGNSVYARYSSFEIGSEAEQYTLKKLGHYTGTADDLMSSLVSKKFTTKDRNNVTDPRLEKLLTKCAPFLSWAPIFMPAATLNHSLLRAALYPIVLNSSIPRILDSMRMAPSQRSQRFHISNILELNNQQHQHQDQPASKDQPSAASLSSSTVLQPHAPHPSAYPFTIAELESQQHATQPSLDVTAPTSYPYDQSAALPYGTMSSQTASCLPLQPVLNPSAIGTGIPYDPPPYCSYSHHAHHLFGGGSAALGSSGVVSEPPRSSYSYGGVNLDYVPSVIQHSTPSETAANSSNQQLSPDSTSPGPELYSLASYSNIPRVVNEASDRLVALESDGPSLDPECSVDTNNNNNNHHTPDDTPDDLDSPGPRASRSGGHRGESGCGTGGGHKKRKRRILFSKSQTFELERRFKQARYLSAPEREHLASMINLTPTQVKIWFQNHRYKTKRAQTEKSSCYGAPPPNVLGGSPPKKINPPVLVRDGKPCPEVLQHTHHHTQQQQQVQQQQQQGHPHAHQHAAASAAAHFHHTPFHGVHSSGLQTPGSGGMLPGGHGSSPRMW</sequence>
<dbReference type="EnsemblMetazoa" id="ACOM038092-RA">
    <property type="protein sequence ID" value="ACOM038092-PA.1"/>
    <property type="gene ID" value="ACOM038092"/>
</dbReference>
<keyword evidence="9" id="KW-0175">Coiled coil</keyword>
<accession>A0A8W7PVV8</accession>
<dbReference type="SMART" id="SM00389">
    <property type="entry name" value="HOX"/>
    <property type="match status" value="1"/>
</dbReference>
<dbReference type="InterPro" id="IPR009057">
    <property type="entry name" value="Homeodomain-like_sf"/>
</dbReference>
<dbReference type="PANTHER" id="PTHR19143:SF327">
    <property type="entry name" value="FI21813P1-RELATED"/>
    <property type="match status" value="1"/>
</dbReference>
<evidence type="ECO:0000256" key="8">
    <source>
        <dbReference type="RuleBase" id="RU000682"/>
    </source>
</evidence>
<dbReference type="Pfam" id="PF00046">
    <property type="entry name" value="Homeodomain"/>
    <property type="match status" value="1"/>
</dbReference>
<evidence type="ECO:0000256" key="9">
    <source>
        <dbReference type="SAM" id="Coils"/>
    </source>
</evidence>
<feature type="signal peptide" evidence="11">
    <location>
        <begin position="1"/>
        <end position="22"/>
    </location>
</feature>
<feature type="compositionally biased region" description="Low complexity" evidence="10">
    <location>
        <begin position="1318"/>
        <end position="1344"/>
    </location>
</feature>
<dbReference type="InterPro" id="IPR014716">
    <property type="entry name" value="Fibrinogen_a/b/g_C_1"/>
</dbReference>
<feature type="chain" id="PRO_5036469115" description="Fibrinogen C-terminal domain-containing protein" evidence="11">
    <location>
        <begin position="23"/>
        <end position="1379"/>
    </location>
</feature>
<dbReference type="SUPFAM" id="SSF46689">
    <property type="entry name" value="Homeodomain-like"/>
    <property type="match status" value="1"/>
</dbReference>
<evidence type="ECO:0000256" key="3">
    <source>
        <dbReference type="ARBA" id="ARBA00022473"/>
    </source>
</evidence>
<feature type="compositionally biased region" description="Gly residues" evidence="10">
    <location>
        <begin position="1363"/>
        <end position="1373"/>
    </location>
</feature>
<feature type="domain" description="Homeobox" evidence="12">
    <location>
        <begin position="1210"/>
        <end position="1270"/>
    </location>
</feature>
<evidence type="ECO:0000256" key="5">
    <source>
        <dbReference type="ARBA" id="ARBA00023155"/>
    </source>
</evidence>
<feature type="coiled-coil region" evidence="9">
    <location>
        <begin position="641"/>
        <end position="668"/>
    </location>
</feature>
<evidence type="ECO:0000313" key="14">
    <source>
        <dbReference type="EnsemblMetazoa" id="ACOM038092-PA.1"/>
    </source>
</evidence>
<evidence type="ECO:0000256" key="7">
    <source>
        <dbReference type="PROSITE-ProRule" id="PRU00108"/>
    </source>
</evidence>
<dbReference type="InterPro" id="IPR050373">
    <property type="entry name" value="Fibrinogen_C-term_domain"/>
</dbReference>
<protein>
    <recommendedName>
        <fullName evidence="15">Fibrinogen C-terminal domain-containing protein</fullName>
    </recommendedName>
</protein>
<dbReference type="SUPFAM" id="SSF56496">
    <property type="entry name" value="Fibrinogen C-terminal domain-like"/>
    <property type="match status" value="4"/>
</dbReference>
<keyword evidence="5 7" id="KW-0371">Homeobox</keyword>
<dbReference type="InterPro" id="IPR002181">
    <property type="entry name" value="Fibrinogen_a/b/g_C_dom"/>
</dbReference>
<feature type="region of interest" description="Disordered" evidence="10">
    <location>
        <begin position="1106"/>
        <end position="1132"/>
    </location>
</feature>
<evidence type="ECO:0000256" key="4">
    <source>
        <dbReference type="ARBA" id="ARBA00023125"/>
    </source>
</evidence>
<feature type="region of interest" description="Disordered" evidence="10">
    <location>
        <begin position="952"/>
        <end position="981"/>
    </location>
</feature>
<dbReference type="CDD" id="cd00086">
    <property type="entry name" value="homeodomain"/>
    <property type="match status" value="1"/>
</dbReference>
<feature type="domain" description="Fibrinogen C-terminal" evidence="13">
    <location>
        <begin position="723"/>
        <end position="890"/>
    </location>
</feature>
<dbReference type="InterPro" id="IPR001356">
    <property type="entry name" value="HD"/>
</dbReference>
<feature type="DNA-binding region" description="Homeobox" evidence="7">
    <location>
        <begin position="1212"/>
        <end position="1271"/>
    </location>
</feature>
<keyword evidence="3" id="KW-0217">Developmental protein</keyword>
<evidence type="ECO:0000256" key="2">
    <source>
        <dbReference type="ARBA" id="ARBA00005661"/>
    </source>
</evidence>
<reference evidence="14" key="1">
    <citation type="submission" date="2022-08" db="UniProtKB">
        <authorList>
            <consortium name="EnsemblMetazoa"/>
        </authorList>
    </citation>
    <scope>IDENTIFICATION</scope>
</reference>
<feature type="coiled-coil region" evidence="9">
    <location>
        <begin position="35"/>
        <end position="62"/>
    </location>
</feature>